<name>A0ABP6YVA0_9ACTN</name>
<accession>A0ABP6YVA0</accession>
<protein>
    <submittedName>
        <fullName evidence="1">Uncharacterized protein</fullName>
    </submittedName>
</protein>
<organism evidence="1 2">
    <name type="scientific">Kineosporia mesophila</name>
    <dbReference type="NCBI Taxonomy" id="566012"/>
    <lineage>
        <taxon>Bacteria</taxon>
        <taxon>Bacillati</taxon>
        <taxon>Actinomycetota</taxon>
        <taxon>Actinomycetes</taxon>
        <taxon>Kineosporiales</taxon>
        <taxon>Kineosporiaceae</taxon>
        <taxon>Kineosporia</taxon>
    </lineage>
</organism>
<evidence type="ECO:0000313" key="2">
    <source>
        <dbReference type="Proteomes" id="UP001501074"/>
    </source>
</evidence>
<dbReference type="Proteomes" id="UP001501074">
    <property type="component" value="Unassembled WGS sequence"/>
</dbReference>
<reference evidence="2" key="1">
    <citation type="journal article" date="2019" name="Int. J. Syst. Evol. Microbiol.">
        <title>The Global Catalogue of Microorganisms (GCM) 10K type strain sequencing project: providing services to taxonomists for standard genome sequencing and annotation.</title>
        <authorList>
            <consortium name="The Broad Institute Genomics Platform"/>
            <consortium name="The Broad Institute Genome Sequencing Center for Infectious Disease"/>
            <person name="Wu L."/>
            <person name="Ma J."/>
        </authorList>
    </citation>
    <scope>NUCLEOTIDE SEQUENCE [LARGE SCALE GENOMIC DNA]</scope>
    <source>
        <strain evidence="2">JCM 16902</strain>
    </source>
</reference>
<evidence type="ECO:0000313" key="1">
    <source>
        <dbReference type="EMBL" id="GAA3592195.1"/>
    </source>
</evidence>
<gene>
    <name evidence="1" type="ORF">GCM10022223_03580</name>
</gene>
<keyword evidence="2" id="KW-1185">Reference proteome</keyword>
<proteinExistence type="predicted"/>
<dbReference type="EMBL" id="BAAAZO010000001">
    <property type="protein sequence ID" value="GAA3592195.1"/>
    <property type="molecule type" value="Genomic_DNA"/>
</dbReference>
<comment type="caution">
    <text evidence="1">The sequence shown here is derived from an EMBL/GenBank/DDBJ whole genome shotgun (WGS) entry which is preliminary data.</text>
</comment>
<sequence length="181" mass="19804">MLITSVSVEKNRGTDMTIGPIGDLGETATAVSQQAQFLAQQNELRLNDQSVQGQQAQQAILDRQDERQAQLQAQLEAQNRADDRQAALEAIGVQRAQLQDQLLAEQDLQATTEVINDQNAIDQQRSLDQAAVSTFLNPNTTVNSVEEAIDEFQQLGDTTGLQVSQVQVTLTRTGSEIDTQL</sequence>